<protein>
    <submittedName>
        <fullName evidence="2">AraC family transcriptional regulator</fullName>
    </submittedName>
</protein>
<gene>
    <name evidence="1" type="ORF">F2Z80_18470</name>
    <name evidence="2" type="ORF">VFDL14_17525</name>
</gene>
<name>A0A066UXV9_9VIBR</name>
<evidence type="ECO:0000313" key="2">
    <source>
        <dbReference type="EMBL" id="KDN29054.1"/>
    </source>
</evidence>
<proteinExistence type="predicted"/>
<dbReference type="EMBL" id="VXDD01000003">
    <property type="protein sequence ID" value="KAB0301069.1"/>
    <property type="molecule type" value="Genomic_DNA"/>
</dbReference>
<reference evidence="2 3" key="1">
    <citation type="submission" date="2014-02" db="EMBL/GenBank/DDBJ databases">
        <title>Vibrio fortis Dalian14 Genome Sequencing.</title>
        <authorList>
            <person name="Wang Y."/>
            <person name="Song L."/>
            <person name="Liu G."/>
            <person name="Ding J."/>
        </authorList>
    </citation>
    <scope>NUCLEOTIDE SEQUENCE [LARGE SCALE GENOMIC DNA]</scope>
    <source>
        <strain evidence="2 3">Dalian14</strain>
    </source>
</reference>
<dbReference type="OrthoDB" id="5916374at2"/>
<evidence type="ECO:0000313" key="3">
    <source>
        <dbReference type="Proteomes" id="UP000027219"/>
    </source>
</evidence>
<comment type="caution">
    <text evidence="2">The sequence shown here is derived from an EMBL/GenBank/DDBJ whole genome shotgun (WGS) entry which is preliminary data.</text>
</comment>
<keyword evidence="3" id="KW-1185">Reference proteome</keyword>
<evidence type="ECO:0000313" key="1">
    <source>
        <dbReference type="EMBL" id="KAB0301069.1"/>
    </source>
</evidence>
<dbReference type="Proteomes" id="UP000326687">
    <property type="component" value="Unassembled WGS sequence"/>
</dbReference>
<dbReference type="RefSeq" id="WP_032550458.1">
    <property type="nucleotide sequence ID" value="NZ_BTGL01000009.1"/>
</dbReference>
<accession>A0A066UXV9</accession>
<dbReference type="Proteomes" id="UP000027219">
    <property type="component" value="Unassembled WGS sequence"/>
</dbReference>
<reference evidence="1 4" key="2">
    <citation type="submission" date="2019-09" db="EMBL/GenBank/DDBJ databases">
        <title>Vibrio Fortis S7-72.</title>
        <authorList>
            <person name="Das S.K."/>
        </authorList>
    </citation>
    <scope>NUCLEOTIDE SEQUENCE [LARGE SCALE GENOMIC DNA]</scope>
    <source>
        <strain evidence="1 4">S7-72</strain>
    </source>
</reference>
<dbReference type="AlphaFoldDB" id="A0A066UXV9"/>
<sequence>MNFAIEYTSAYYSHLEITPRKKVVKHSLVSVESGLVLIKIGKQEHAIEPGQSLWIPFDCLTSLTYFPNTRIARVDFSVRLTDAFPKQAGYVNQTPLSQALLDKLATLAVKNKDTNNASSTFKELLAVVKQEVLTFKPLLCESELSQRFNRWNIEDSPLSQEQTLVMVMREAKKRMQSGQKKEKVIDELFSGQTEEFEQLCMLVFGDTL</sequence>
<evidence type="ECO:0000313" key="4">
    <source>
        <dbReference type="Proteomes" id="UP000326687"/>
    </source>
</evidence>
<organism evidence="2 3">
    <name type="scientific">Vibrio fortis</name>
    <dbReference type="NCBI Taxonomy" id="212667"/>
    <lineage>
        <taxon>Bacteria</taxon>
        <taxon>Pseudomonadati</taxon>
        <taxon>Pseudomonadota</taxon>
        <taxon>Gammaproteobacteria</taxon>
        <taxon>Vibrionales</taxon>
        <taxon>Vibrionaceae</taxon>
        <taxon>Vibrio</taxon>
    </lineage>
</organism>
<dbReference type="EMBL" id="JFFR01000012">
    <property type="protein sequence ID" value="KDN29054.1"/>
    <property type="molecule type" value="Genomic_DNA"/>
</dbReference>